<evidence type="ECO:0000256" key="1">
    <source>
        <dbReference type="ARBA" id="ARBA00007362"/>
    </source>
</evidence>
<keyword evidence="2" id="KW-0812">Transmembrane</keyword>
<comment type="similarity">
    <text evidence="1">Belongs to the EamA transporter family.</text>
</comment>
<feature type="transmembrane region" description="Helical" evidence="2">
    <location>
        <begin position="60"/>
        <end position="81"/>
    </location>
</feature>
<dbReference type="Pfam" id="PF00892">
    <property type="entry name" value="EamA"/>
    <property type="match status" value="2"/>
</dbReference>
<dbReference type="Proteomes" id="UP001596072">
    <property type="component" value="Unassembled WGS sequence"/>
</dbReference>
<keyword evidence="2" id="KW-0472">Membrane</keyword>
<dbReference type="SUPFAM" id="SSF103481">
    <property type="entry name" value="Multidrug resistance efflux transporter EmrE"/>
    <property type="match status" value="2"/>
</dbReference>
<sequence length="284" mass="27637">MGIVLALTAALAYGLSDFVGGIASRRTTPWPVALLAGVGGLAGAIALAVAFPGDPTRADLLWGALSGVGGGAGSAFLYRGFATGRMGVVAPVSAVGAAVVPVVVGVASGERPGALVWLGIAAALPGIWLVARTPEPPAGAADLAGRLPLDAAFVDGVLAGLGFGVLFVSLGQVPDGAGYLPLAVGQAVTLVAVAVLAVALGAAWVPRAATEWWGVVAGLLASAAVLCFLLATQTGLLTVAAVLTSLYPAFTVLLASTVLRERIFAAQAAGLALCGVAVGLVASG</sequence>
<evidence type="ECO:0000256" key="2">
    <source>
        <dbReference type="SAM" id="Phobius"/>
    </source>
</evidence>
<feature type="transmembrane region" description="Helical" evidence="2">
    <location>
        <begin position="114"/>
        <end position="131"/>
    </location>
</feature>
<dbReference type="EMBL" id="JBHSNS010000009">
    <property type="protein sequence ID" value="MFC5730543.1"/>
    <property type="molecule type" value="Genomic_DNA"/>
</dbReference>
<feature type="transmembrane region" description="Helical" evidence="2">
    <location>
        <begin position="236"/>
        <end position="257"/>
    </location>
</feature>
<comment type="caution">
    <text evidence="4">The sequence shown here is derived from an EMBL/GenBank/DDBJ whole genome shotgun (WGS) entry which is preliminary data.</text>
</comment>
<feature type="domain" description="EamA" evidence="3">
    <location>
        <begin position="1"/>
        <end position="131"/>
    </location>
</feature>
<feature type="transmembrane region" description="Helical" evidence="2">
    <location>
        <begin position="87"/>
        <end position="107"/>
    </location>
</feature>
<keyword evidence="5" id="KW-1185">Reference proteome</keyword>
<name>A0ABW0ZK05_9ACTN</name>
<feature type="transmembrane region" description="Helical" evidence="2">
    <location>
        <begin position="182"/>
        <end position="206"/>
    </location>
</feature>
<reference evidence="5" key="1">
    <citation type="journal article" date="2019" name="Int. J. Syst. Evol. Microbiol.">
        <title>The Global Catalogue of Microorganisms (GCM) 10K type strain sequencing project: providing services to taxonomists for standard genome sequencing and annotation.</title>
        <authorList>
            <consortium name="The Broad Institute Genomics Platform"/>
            <consortium name="The Broad Institute Genome Sequencing Center for Infectious Disease"/>
            <person name="Wu L."/>
            <person name="Ma J."/>
        </authorList>
    </citation>
    <scope>NUCLEOTIDE SEQUENCE [LARGE SCALE GENOMIC DNA]</scope>
    <source>
        <strain evidence="5">YIM 94188</strain>
    </source>
</reference>
<proteinExistence type="inferred from homology"/>
<dbReference type="InterPro" id="IPR037185">
    <property type="entry name" value="EmrE-like"/>
</dbReference>
<protein>
    <submittedName>
        <fullName evidence="4">EamA family transporter</fullName>
    </submittedName>
</protein>
<feature type="domain" description="EamA" evidence="3">
    <location>
        <begin position="157"/>
        <end position="281"/>
    </location>
</feature>
<gene>
    <name evidence="4" type="ORF">ACFPQB_16605</name>
</gene>
<evidence type="ECO:0000313" key="4">
    <source>
        <dbReference type="EMBL" id="MFC5730543.1"/>
    </source>
</evidence>
<feature type="transmembrane region" description="Helical" evidence="2">
    <location>
        <begin position="212"/>
        <end position="231"/>
    </location>
</feature>
<evidence type="ECO:0000313" key="5">
    <source>
        <dbReference type="Proteomes" id="UP001596072"/>
    </source>
</evidence>
<evidence type="ECO:0000259" key="3">
    <source>
        <dbReference type="Pfam" id="PF00892"/>
    </source>
</evidence>
<feature type="transmembrane region" description="Helical" evidence="2">
    <location>
        <begin position="151"/>
        <end position="170"/>
    </location>
</feature>
<organism evidence="4 5">
    <name type="scientific">Nocardioides vastitatis</name>
    <dbReference type="NCBI Taxonomy" id="2568655"/>
    <lineage>
        <taxon>Bacteria</taxon>
        <taxon>Bacillati</taxon>
        <taxon>Actinomycetota</taxon>
        <taxon>Actinomycetes</taxon>
        <taxon>Propionibacteriales</taxon>
        <taxon>Nocardioidaceae</taxon>
        <taxon>Nocardioides</taxon>
    </lineage>
</organism>
<dbReference type="RefSeq" id="WP_378527464.1">
    <property type="nucleotide sequence ID" value="NZ_JBHSNS010000009.1"/>
</dbReference>
<dbReference type="InterPro" id="IPR000620">
    <property type="entry name" value="EamA_dom"/>
</dbReference>
<accession>A0ABW0ZK05</accession>
<feature type="transmembrane region" description="Helical" evidence="2">
    <location>
        <begin position="32"/>
        <end position="53"/>
    </location>
</feature>
<keyword evidence="2" id="KW-1133">Transmembrane helix</keyword>
<feature type="transmembrane region" description="Helical" evidence="2">
    <location>
        <begin position="263"/>
        <end position="282"/>
    </location>
</feature>